<keyword evidence="13" id="KW-1185">Reference proteome</keyword>
<dbReference type="Pfam" id="PF08448">
    <property type="entry name" value="PAS_4"/>
    <property type="match status" value="1"/>
</dbReference>
<evidence type="ECO:0000313" key="13">
    <source>
        <dbReference type="Proteomes" id="UP001519654"/>
    </source>
</evidence>
<dbReference type="SUPFAM" id="SSF55785">
    <property type="entry name" value="PYP-like sensor domain (PAS domain)"/>
    <property type="match status" value="1"/>
</dbReference>
<dbReference type="Pfam" id="PF02518">
    <property type="entry name" value="HATPase_c"/>
    <property type="match status" value="1"/>
</dbReference>
<dbReference type="InterPro" id="IPR036890">
    <property type="entry name" value="HATPase_C_sf"/>
</dbReference>
<dbReference type="SMART" id="SM00091">
    <property type="entry name" value="PAS"/>
    <property type="match status" value="1"/>
</dbReference>
<evidence type="ECO:0000259" key="10">
    <source>
        <dbReference type="PROSITE" id="PS50109"/>
    </source>
</evidence>
<dbReference type="InterPro" id="IPR050351">
    <property type="entry name" value="BphY/WalK/GraS-like"/>
</dbReference>
<dbReference type="CDD" id="cd00130">
    <property type="entry name" value="PAS"/>
    <property type="match status" value="1"/>
</dbReference>
<dbReference type="Pfam" id="PF00512">
    <property type="entry name" value="HisKA"/>
    <property type="match status" value="1"/>
</dbReference>
<comment type="caution">
    <text evidence="12">The sequence shown here is derived from an EMBL/GenBank/DDBJ whole genome shotgun (WGS) entry which is preliminary data.</text>
</comment>
<dbReference type="Gene3D" id="3.30.565.10">
    <property type="entry name" value="Histidine kinase-like ATPase, C-terminal domain"/>
    <property type="match status" value="1"/>
</dbReference>
<evidence type="ECO:0000256" key="6">
    <source>
        <dbReference type="ARBA" id="ARBA00022777"/>
    </source>
</evidence>
<dbReference type="InterPro" id="IPR013656">
    <property type="entry name" value="PAS_4"/>
</dbReference>
<sequence length="355" mass="38695">MSTGTTAGGLPRVRIGHEQFLALVDHLPAVVSLRDQRGRYLLVNREYERLTGRNRADVTGLTEHDLFPGPIADGFRAGDLAAVASGGPVEAEEQIPGVDGLHTCATVRFPLLDEAGRAYAVCGISTDVTERKRAAELDAFSYSVSHDLRAPLRSLEGFSQILIEEHADEFGEEARGYLDRIRANVERMTRMFDALMELSQADRSQLRREHTDVTALAHEVADELTATDPTRPVRFDIADGLVALGDPQLIRMVLQNLLGNAYKFTSKQPDAVISVTAEGDDFLVRDNGAGFDMRHARRMFDPFQRLHPAGEFEGTGIGLALVQRIVARHGGRIEASGEPGAGATIRFGLGDRGLA</sequence>
<dbReference type="InterPro" id="IPR000014">
    <property type="entry name" value="PAS"/>
</dbReference>
<keyword evidence="6" id="KW-0418">Kinase</keyword>
<dbReference type="PRINTS" id="PR00344">
    <property type="entry name" value="BCTRLSENSOR"/>
</dbReference>
<comment type="subcellular location">
    <subcellularLocation>
        <location evidence="2">Cell membrane</location>
    </subcellularLocation>
</comment>
<dbReference type="Gene3D" id="3.30.450.20">
    <property type="entry name" value="PAS domain"/>
    <property type="match status" value="1"/>
</dbReference>
<dbReference type="InterPro" id="IPR004358">
    <property type="entry name" value="Sig_transdc_His_kin-like_C"/>
</dbReference>
<evidence type="ECO:0000256" key="7">
    <source>
        <dbReference type="ARBA" id="ARBA00023012"/>
    </source>
</evidence>
<dbReference type="CDD" id="cd00082">
    <property type="entry name" value="HisKA"/>
    <property type="match status" value="1"/>
</dbReference>
<dbReference type="SMART" id="SM00388">
    <property type="entry name" value="HisKA"/>
    <property type="match status" value="1"/>
</dbReference>
<dbReference type="PROSITE" id="PS50112">
    <property type="entry name" value="PAS"/>
    <property type="match status" value="1"/>
</dbReference>
<dbReference type="SMART" id="SM00387">
    <property type="entry name" value="HATPase_c"/>
    <property type="match status" value="1"/>
</dbReference>
<evidence type="ECO:0000256" key="1">
    <source>
        <dbReference type="ARBA" id="ARBA00000085"/>
    </source>
</evidence>
<organism evidence="12 13">
    <name type="scientific">Paractinoplanes bogorensis</name>
    <dbReference type="NCBI Taxonomy" id="1610840"/>
    <lineage>
        <taxon>Bacteria</taxon>
        <taxon>Bacillati</taxon>
        <taxon>Actinomycetota</taxon>
        <taxon>Actinomycetes</taxon>
        <taxon>Micromonosporales</taxon>
        <taxon>Micromonosporaceae</taxon>
        <taxon>Paractinoplanes</taxon>
    </lineage>
</organism>
<keyword evidence="5" id="KW-0808">Transferase</keyword>
<evidence type="ECO:0000256" key="2">
    <source>
        <dbReference type="ARBA" id="ARBA00004236"/>
    </source>
</evidence>
<dbReference type="InterPro" id="IPR003594">
    <property type="entry name" value="HATPase_dom"/>
</dbReference>
<evidence type="ECO:0000256" key="4">
    <source>
        <dbReference type="ARBA" id="ARBA00022553"/>
    </source>
</evidence>
<dbReference type="NCBIfam" id="TIGR00229">
    <property type="entry name" value="sensory_box"/>
    <property type="match status" value="1"/>
</dbReference>
<evidence type="ECO:0000313" key="12">
    <source>
        <dbReference type="EMBL" id="MBU2669654.1"/>
    </source>
</evidence>
<dbReference type="InterPro" id="IPR035965">
    <property type="entry name" value="PAS-like_dom_sf"/>
</dbReference>
<keyword evidence="7" id="KW-0902">Two-component regulatory system</keyword>
<name>A0ABS5Z1S8_9ACTN</name>
<keyword evidence="4" id="KW-0597">Phosphoprotein</keyword>
<feature type="domain" description="PAS" evidence="11">
    <location>
        <begin position="16"/>
        <end position="60"/>
    </location>
</feature>
<dbReference type="InterPro" id="IPR003661">
    <property type="entry name" value="HisK_dim/P_dom"/>
</dbReference>
<evidence type="ECO:0000256" key="3">
    <source>
        <dbReference type="ARBA" id="ARBA00012438"/>
    </source>
</evidence>
<evidence type="ECO:0000256" key="5">
    <source>
        <dbReference type="ARBA" id="ARBA00022679"/>
    </source>
</evidence>
<evidence type="ECO:0000256" key="9">
    <source>
        <dbReference type="ARBA" id="ARBA00039401"/>
    </source>
</evidence>
<dbReference type="SUPFAM" id="SSF47384">
    <property type="entry name" value="Homodimeric domain of signal transducing histidine kinase"/>
    <property type="match status" value="1"/>
</dbReference>
<evidence type="ECO:0000259" key="11">
    <source>
        <dbReference type="PROSITE" id="PS50112"/>
    </source>
</evidence>
<proteinExistence type="predicted"/>
<comment type="catalytic activity">
    <reaction evidence="1">
        <text>ATP + protein L-histidine = ADP + protein N-phospho-L-histidine.</text>
        <dbReference type="EC" id="2.7.13.3"/>
    </reaction>
</comment>
<evidence type="ECO:0000256" key="8">
    <source>
        <dbReference type="ARBA" id="ARBA00023136"/>
    </source>
</evidence>
<gene>
    <name evidence="12" type="ORF">KOI35_39700</name>
</gene>
<dbReference type="PANTHER" id="PTHR42878:SF15">
    <property type="entry name" value="BACTERIOPHYTOCHROME"/>
    <property type="match status" value="1"/>
</dbReference>
<dbReference type="Proteomes" id="UP001519654">
    <property type="component" value="Unassembled WGS sequence"/>
</dbReference>
<dbReference type="SUPFAM" id="SSF55874">
    <property type="entry name" value="ATPase domain of HSP90 chaperone/DNA topoisomerase II/histidine kinase"/>
    <property type="match status" value="1"/>
</dbReference>
<dbReference type="Gene3D" id="1.10.287.130">
    <property type="match status" value="1"/>
</dbReference>
<accession>A0ABS5Z1S8</accession>
<keyword evidence="8" id="KW-0472">Membrane</keyword>
<dbReference type="InterPro" id="IPR005467">
    <property type="entry name" value="His_kinase_dom"/>
</dbReference>
<dbReference type="PROSITE" id="PS50109">
    <property type="entry name" value="HIS_KIN"/>
    <property type="match status" value="1"/>
</dbReference>
<dbReference type="RefSeq" id="WP_215794525.1">
    <property type="nucleotide sequence ID" value="NZ_JAHKKG010000015.1"/>
</dbReference>
<dbReference type="PANTHER" id="PTHR42878">
    <property type="entry name" value="TWO-COMPONENT HISTIDINE KINASE"/>
    <property type="match status" value="1"/>
</dbReference>
<feature type="domain" description="Histidine kinase" evidence="10">
    <location>
        <begin position="143"/>
        <end position="353"/>
    </location>
</feature>
<dbReference type="InterPro" id="IPR036097">
    <property type="entry name" value="HisK_dim/P_sf"/>
</dbReference>
<reference evidence="12 13" key="1">
    <citation type="submission" date="2021-06" db="EMBL/GenBank/DDBJ databases">
        <title>Actinoplanes lichenicola sp. nov., and Actinoplanes ovalisporus sp. nov., isolated from lichen in Thailand.</title>
        <authorList>
            <person name="Saeng-In P."/>
            <person name="Kanchanasin P."/>
            <person name="Yuki M."/>
            <person name="Kudo T."/>
            <person name="Ohkuma M."/>
            <person name="Phongsopitanun W."/>
            <person name="Tanasupawat S."/>
        </authorList>
    </citation>
    <scope>NUCLEOTIDE SEQUENCE [LARGE SCALE GENOMIC DNA]</scope>
    <source>
        <strain evidence="12 13">NBRC 110975</strain>
    </source>
</reference>
<dbReference type="EC" id="2.7.13.3" evidence="3"/>
<protein>
    <recommendedName>
        <fullName evidence="9">Sensor-like histidine kinase SenX3</fullName>
        <ecNumber evidence="3">2.7.13.3</ecNumber>
    </recommendedName>
</protein>
<dbReference type="EMBL" id="JAHKKG010000015">
    <property type="protein sequence ID" value="MBU2669654.1"/>
    <property type="molecule type" value="Genomic_DNA"/>
</dbReference>